<evidence type="ECO:0000256" key="2">
    <source>
        <dbReference type="ARBA" id="ARBA00008755"/>
    </source>
</evidence>
<dbReference type="SUPFAM" id="SSF57903">
    <property type="entry name" value="FYVE/PHD zinc finger"/>
    <property type="match status" value="1"/>
</dbReference>
<feature type="region of interest" description="Disordered" evidence="8">
    <location>
        <begin position="316"/>
        <end position="345"/>
    </location>
</feature>
<gene>
    <name evidence="10" type="ORF">OSB1V03_LOCUS182</name>
</gene>
<dbReference type="GO" id="GO:0031901">
    <property type="term" value="C:early endosome membrane"/>
    <property type="evidence" value="ECO:0007669"/>
    <property type="project" value="TreeGrafter"/>
</dbReference>
<dbReference type="Pfam" id="PF01363">
    <property type="entry name" value="FYVE"/>
    <property type="match status" value="1"/>
</dbReference>
<dbReference type="Gene3D" id="3.30.40.10">
    <property type="entry name" value="Zinc/RING finger domain, C3HC4 (zinc finger)"/>
    <property type="match status" value="1"/>
</dbReference>
<keyword evidence="11" id="KW-1185">Reference proteome</keyword>
<dbReference type="OrthoDB" id="20035at2759"/>
<accession>A0A7R9KB07</accession>
<protein>
    <recommendedName>
        <fullName evidence="3">Lateral signaling target protein 2 homolog</fullName>
    </recommendedName>
</protein>
<dbReference type="CDD" id="cd15731">
    <property type="entry name" value="FYVE_LST2"/>
    <property type="match status" value="1"/>
</dbReference>
<dbReference type="InterPro" id="IPR043269">
    <property type="entry name" value="FYVE_LST2"/>
</dbReference>
<evidence type="ECO:0000256" key="4">
    <source>
        <dbReference type="ARBA" id="ARBA00022723"/>
    </source>
</evidence>
<dbReference type="PANTHER" id="PTHR46465">
    <property type="entry name" value="LATERAL SIGNALING TARGET PROTEIN 2 HOMOLOG"/>
    <property type="match status" value="1"/>
</dbReference>
<dbReference type="InterPro" id="IPR017455">
    <property type="entry name" value="Znf_FYVE-rel"/>
</dbReference>
<evidence type="ECO:0000256" key="6">
    <source>
        <dbReference type="ARBA" id="ARBA00022833"/>
    </source>
</evidence>
<evidence type="ECO:0000259" key="9">
    <source>
        <dbReference type="PROSITE" id="PS50178"/>
    </source>
</evidence>
<dbReference type="InterPro" id="IPR013083">
    <property type="entry name" value="Znf_RING/FYVE/PHD"/>
</dbReference>
<dbReference type="InterPro" id="IPR051118">
    <property type="entry name" value="LST-2"/>
</dbReference>
<evidence type="ECO:0000256" key="8">
    <source>
        <dbReference type="SAM" id="MobiDB-lite"/>
    </source>
</evidence>
<evidence type="ECO:0000256" key="5">
    <source>
        <dbReference type="ARBA" id="ARBA00022771"/>
    </source>
</evidence>
<evidence type="ECO:0000256" key="3">
    <source>
        <dbReference type="ARBA" id="ARBA00019870"/>
    </source>
</evidence>
<comment type="similarity">
    <text evidence="2">Belongs to the lst-2 family.</text>
</comment>
<keyword evidence="4" id="KW-0479">Metal-binding</keyword>
<dbReference type="Proteomes" id="UP000759131">
    <property type="component" value="Unassembled WGS sequence"/>
</dbReference>
<keyword evidence="6" id="KW-0862">Zinc</keyword>
<dbReference type="InterPro" id="IPR000306">
    <property type="entry name" value="Znf_FYVE"/>
</dbReference>
<dbReference type="AlphaFoldDB" id="A0A7R9KB07"/>
<dbReference type="InterPro" id="IPR011011">
    <property type="entry name" value="Znf_FYVE_PHD"/>
</dbReference>
<dbReference type="EMBL" id="CAJPIZ010000028">
    <property type="protein sequence ID" value="CAG2100112.1"/>
    <property type="molecule type" value="Genomic_DNA"/>
</dbReference>
<dbReference type="PANTHER" id="PTHR46465:SF2">
    <property type="entry name" value="LATERAL SIGNALING TARGET PROTEIN 2 HOMOLOG"/>
    <property type="match status" value="1"/>
</dbReference>
<evidence type="ECO:0000313" key="11">
    <source>
        <dbReference type="Proteomes" id="UP000759131"/>
    </source>
</evidence>
<evidence type="ECO:0000313" key="10">
    <source>
        <dbReference type="EMBL" id="CAD7619682.1"/>
    </source>
</evidence>
<dbReference type="EMBL" id="OC854603">
    <property type="protein sequence ID" value="CAD7619682.1"/>
    <property type="molecule type" value="Genomic_DNA"/>
</dbReference>
<comment type="function">
    <text evidence="1">Negative regulator of epidermal growth factor receptor (EGFR) signaling.</text>
</comment>
<reference evidence="10" key="1">
    <citation type="submission" date="2020-11" db="EMBL/GenBank/DDBJ databases">
        <authorList>
            <person name="Tran Van P."/>
        </authorList>
    </citation>
    <scope>NUCLEOTIDE SEQUENCE</scope>
</reference>
<organism evidence="10">
    <name type="scientific">Medioppia subpectinata</name>
    <dbReference type="NCBI Taxonomy" id="1979941"/>
    <lineage>
        <taxon>Eukaryota</taxon>
        <taxon>Metazoa</taxon>
        <taxon>Ecdysozoa</taxon>
        <taxon>Arthropoda</taxon>
        <taxon>Chelicerata</taxon>
        <taxon>Arachnida</taxon>
        <taxon>Acari</taxon>
        <taxon>Acariformes</taxon>
        <taxon>Sarcoptiformes</taxon>
        <taxon>Oribatida</taxon>
        <taxon>Brachypylina</taxon>
        <taxon>Oppioidea</taxon>
        <taxon>Oppiidae</taxon>
        <taxon>Medioppia</taxon>
    </lineage>
</organism>
<proteinExistence type="inferred from homology"/>
<name>A0A7R9KB07_9ACAR</name>
<dbReference type="SMART" id="SM00064">
    <property type="entry name" value="FYVE"/>
    <property type="match status" value="1"/>
</dbReference>
<sequence>MLSIRKWFVSRMLSQSTGVSRMCFANNTLLDLYYADEELNGIAHQLDSFDGRKDPIRCTHLVNQLRSAQDKVITYIFKLMDEWHCVRTSRDYRIKFPDDLLTGEGAESLNGQIWFGAECLAAGSNIMNHESESALLRPMAKSLTTTLDQLRLDLRNCCNDLDERGNLSFEMVVKLEHFDQLFSSFEYEYVKSMLPIKSADEIEKQQEVIVLFSETLREALKRGLISQDDIDDCQPKTMIAIPRLAIVTGLLLGNGSAICKKSRDQLSNLFKPFHNLLLKIRDLLLVLRRIEVEVLEKLLTNEESIASNSYDKVSLHNVSNQRKRSNSVPENRIQQMSANSDKTKSVSTLSLMTPSHSVPKQTHDFEDNLSVTSVDSTTTTTASVDSFEIALAIDARNSQYIPSQTRLLLHKLFVTIAGIADQLQSNYASDLRNILRNVFELNRTPDEDDISVEEAVEAKEYLELADITNDTDTPIVNTTDDSNGLISRSTTFTNENSLLSQLSDDYSPQTESIGSDDLTQNMTYLREETQQLLLPPIWVPDELVSVCTQCCSQFTIIRRRHHCRNCGQIYCNNCSNNFTPLARYGYVKPVRVCNRCHQLLEQVSPQTQQT</sequence>
<dbReference type="GO" id="GO:0008270">
    <property type="term" value="F:zinc ion binding"/>
    <property type="evidence" value="ECO:0007669"/>
    <property type="project" value="UniProtKB-KW"/>
</dbReference>
<evidence type="ECO:0000256" key="7">
    <source>
        <dbReference type="PROSITE-ProRule" id="PRU00091"/>
    </source>
</evidence>
<dbReference type="PROSITE" id="PS50178">
    <property type="entry name" value="ZF_FYVE"/>
    <property type="match status" value="1"/>
</dbReference>
<evidence type="ECO:0000256" key="1">
    <source>
        <dbReference type="ARBA" id="ARBA00003580"/>
    </source>
</evidence>
<feature type="domain" description="FYVE-type" evidence="9">
    <location>
        <begin position="541"/>
        <end position="601"/>
    </location>
</feature>
<keyword evidence="5 7" id="KW-0863">Zinc-finger</keyword>